<dbReference type="KEGG" id="tps:THAPSDRAFT_4825"/>
<evidence type="ECO:0000256" key="11">
    <source>
        <dbReference type="ARBA" id="ARBA00048718"/>
    </source>
</evidence>
<evidence type="ECO:0000256" key="3">
    <source>
        <dbReference type="ARBA" id="ARBA00022679"/>
    </source>
</evidence>
<dbReference type="STRING" id="35128.B8C0E4"/>
<dbReference type="AlphaFoldDB" id="B8C0E4"/>
<keyword evidence="6" id="KW-0539">Nucleus</keyword>
<comment type="function">
    <text evidence="7">Catalyzes the formation of 3-(3-amino-3-carboxypropyl)uridine (acp3U) at position 20 in the D-loop of several cytoplasmic tRNAs (acp3U(20)).</text>
</comment>
<dbReference type="GeneID" id="7451359"/>
<name>B8C0E4_THAPS</name>
<evidence type="ECO:0000256" key="6">
    <source>
        <dbReference type="ARBA" id="ARBA00023242"/>
    </source>
</evidence>
<evidence type="ECO:0000313" key="15">
    <source>
        <dbReference type="Proteomes" id="UP000001449"/>
    </source>
</evidence>
<dbReference type="GO" id="GO:0005634">
    <property type="term" value="C:nucleus"/>
    <property type="evidence" value="ECO:0007669"/>
    <property type="project" value="UniProtKB-SubCell"/>
</dbReference>
<protein>
    <recommendedName>
        <fullName evidence="9">tRNA-uridine aminocarboxypropyltransferase 1</fullName>
        <ecNumber evidence="2">2.5.1.25</ecNumber>
    </recommendedName>
    <alternativeName>
        <fullName evidence="10">DTW domain-containing protein 1</fullName>
    </alternativeName>
</protein>
<evidence type="ECO:0000313" key="14">
    <source>
        <dbReference type="EMBL" id="EED93504.1"/>
    </source>
</evidence>
<evidence type="ECO:0000256" key="2">
    <source>
        <dbReference type="ARBA" id="ARBA00012386"/>
    </source>
</evidence>
<dbReference type="GO" id="GO:0016432">
    <property type="term" value="F:tRNA-uridine aminocarboxypropyltransferase activity"/>
    <property type="evidence" value="ECO:0007669"/>
    <property type="project" value="UniProtKB-EC"/>
</dbReference>
<evidence type="ECO:0000256" key="5">
    <source>
        <dbReference type="ARBA" id="ARBA00022694"/>
    </source>
</evidence>
<reference evidence="14 15" key="2">
    <citation type="journal article" date="2008" name="Nature">
        <title>The Phaeodactylum genome reveals the evolutionary history of diatom genomes.</title>
        <authorList>
            <person name="Bowler C."/>
            <person name="Allen A.E."/>
            <person name="Badger J.H."/>
            <person name="Grimwood J."/>
            <person name="Jabbari K."/>
            <person name="Kuo A."/>
            <person name="Maheswari U."/>
            <person name="Martens C."/>
            <person name="Maumus F."/>
            <person name="Otillar R.P."/>
            <person name="Rayko E."/>
            <person name="Salamov A."/>
            <person name="Vandepoele K."/>
            <person name="Beszteri B."/>
            <person name="Gruber A."/>
            <person name="Heijde M."/>
            <person name="Katinka M."/>
            <person name="Mock T."/>
            <person name="Valentin K."/>
            <person name="Verret F."/>
            <person name="Berges J.A."/>
            <person name="Brownlee C."/>
            <person name="Cadoret J.P."/>
            <person name="Chiovitti A."/>
            <person name="Choi C.J."/>
            <person name="Coesel S."/>
            <person name="De Martino A."/>
            <person name="Detter J.C."/>
            <person name="Durkin C."/>
            <person name="Falciatore A."/>
            <person name="Fournet J."/>
            <person name="Haruta M."/>
            <person name="Huysman M.J."/>
            <person name="Jenkins B.D."/>
            <person name="Jiroutova K."/>
            <person name="Jorgensen R.E."/>
            <person name="Joubert Y."/>
            <person name="Kaplan A."/>
            <person name="Kroger N."/>
            <person name="Kroth P.G."/>
            <person name="La Roche J."/>
            <person name="Lindquist E."/>
            <person name="Lommer M."/>
            <person name="Martin-Jezequel V."/>
            <person name="Lopez P.J."/>
            <person name="Lucas S."/>
            <person name="Mangogna M."/>
            <person name="McGinnis K."/>
            <person name="Medlin L.K."/>
            <person name="Montsant A."/>
            <person name="Oudot-Le Secq M.P."/>
            <person name="Napoli C."/>
            <person name="Obornik M."/>
            <person name="Parker M.S."/>
            <person name="Petit J.L."/>
            <person name="Porcel B.M."/>
            <person name="Poulsen N."/>
            <person name="Robison M."/>
            <person name="Rychlewski L."/>
            <person name="Rynearson T.A."/>
            <person name="Schmutz J."/>
            <person name="Shapiro H."/>
            <person name="Siaut M."/>
            <person name="Stanley M."/>
            <person name="Sussman M.R."/>
            <person name="Taylor A.R."/>
            <person name="Vardi A."/>
            <person name="von Dassow P."/>
            <person name="Vyverman W."/>
            <person name="Willis A."/>
            <person name="Wyrwicz L.S."/>
            <person name="Rokhsar D.S."/>
            <person name="Weissenbach J."/>
            <person name="Armbrust E.V."/>
            <person name="Green B.R."/>
            <person name="Van de Peer Y."/>
            <person name="Grigoriev I.V."/>
        </authorList>
    </citation>
    <scope>NUCLEOTIDE SEQUENCE [LARGE SCALE GENOMIC DNA]</scope>
    <source>
        <strain evidence="14 15">CCMP1335</strain>
    </source>
</reference>
<dbReference type="PANTHER" id="PTHR15627">
    <property type="entry name" value="NATURAL KILLER CELL-SPECIFIC ANTIGEN KLIP1"/>
    <property type="match status" value="1"/>
</dbReference>
<accession>B8C0E4</accession>
<comment type="similarity">
    <text evidence="8">Belongs to the TDD superfamily. DTWD1 family.</text>
</comment>
<keyword evidence="3" id="KW-0808">Transferase</keyword>
<keyword evidence="5" id="KW-0819">tRNA processing</keyword>
<dbReference type="InterPro" id="IPR051521">
    <property type="entry name" value="tRNA_Mod/Golgi_Maint"/>
</dbReference>
<evidence type="ECO:0000259" key="13">
    <source>
        <dbReference type="SMART" id="SM01144"/>
    </source>
</evidence>
<dbReference type="OMA" id="CITERDN"/>
<evidence type="ECO:0000256" key="12">
    <source>
        <dbReference type="SAM" id="MobiDB-lite"/>
    </source>
</evidence>
<keyword evidence="4" id="KW-0949">S-adenosyl-L-methionine</keyword>
<dbReference type="EC" id="2.5.1.25" evidence="2"/>
<dbReference type="Proteomes" id="UP000001449">
    <property type="component" value="Chromosome 4"/>
</dbReference>
<comment type="subcellular location">
    <subcellularLocation>
        <location evidence="1">Nucleus</location>
    </subcellularLocation>
</comment>
<feature type="compositionally biased region" description="Basic and acidic residues" evidence="12">
    <location>
        <begin position="304"/>
        <end position="320"/>
    </location>
</feature>
<sequence>MAASFDNTSMSDVMSLAESKLATYLDTFPSGETQPSSASTTASIFPRVFCCKTKESIYCKECCRLLVPDRVLPRPVSHRKTMIVEPAEAERPLNLPFHLDVILDDRRGSSTGLHAVVLLSEEEEAKRQVSSVDAQQEHPQSLTNVALIDIARGDDVPRYDSSTYLLFPSPGESVPIDEVAATINTLVVLDCKWTKSGLARSNQELSRLQKVHLSKPPKQSYFWRWHNAGDGMMSTIEAIYYAAFEVLQQKCDLFSNSRRISQSNIQQCITERDNLVHLLWIFGHQRAATIRSARKNGQPAPCTREGKEKQRELRKTIGTEKHLKDIEMGKVLKEECRRKRDKQKTERDASGKEDDNS</sequence>
<feature type="region of interest" description="Disordered" evidence="12">
    <location>
        <begin position="293"/>
        <end position="320"/>
    </location>
</feature>
<dbReference type="InterPro" id="IPR005636">
    <property type="entry name" value="DTW"/>
</dbReference>
<proteinExistence type="inferred from homology"/>
<dbReference type="GO" id="GO:0008033">
    <property type="term" value="P:tRNA processing"/>
    <property type="evidence" value="ECO:0007669"/>
    <property type="project" value="UniProtKB-KW"/>
</dbReference>
<dbReference type="InParanoid" id="B8C0E4"/>
<dbReference type="Pfam" id="PF03942">
    <property type="entry name" value="DTW"/>
    <property type="match status" value="1"/>
</dbReference>
<evidence type="ECO:0000256" key="10">
    <source>
        <dbReference type="ARBA" id="ARBA00042508"/>
    </source>
</evidence>
<dbReference type="PaxDb" id="35128-Thaps4825"/>
<evidence type="ECO:0000256" key="8">
    <source>
        <dbReference type="ARBA" id="ARBA00038290"/>
    </source>
</evidence>
<dbReference type="RefSeq" id="XP_002289967.1">
    <property type="nucleotide sequence ID" value="XM_002289931.1"/>
</dbReference>
<dbReference type="PANTHER" id="PTHR15627:SF8">
    <property type="entry name" value="TRNA-URIDINE AMINOCARBOXYPROPYLTRANSFERASE 1"/>
    <property type="match status" value="1"/>
</dbReference>
<feature type="domain" description="DTW" evidence="13">
    <location>
        <begin position="55"/>
        <end position="291"/>
    </location>
</feature>
<organism evidence="14 15">
    <name type="scientific">Thalassiosira pseudonana</name>
    <name type="common">Marine diatom</name>
    <name type="synonym">Cyclotella nana</name>
    <dbReference type="NCBI Taxonomy" id="35128"/>
    <lineage>
        <taxon>Eukaryota</taxon>
        <taxon>Sar</taxon>
        <taxon>Stramenopiles</taxon>
        <taxon>Ochrophyta</taxon>
        <taxon>Bacillariophyta</taxon>
        <taxon>Coscinodiscophyceae</taxon>
        <taxon>Thalassiosirophycidae</taxon>
        <taxon>Thalassiosirales</taxon>
        <taxon>Thalassiosiraceae</taxon>
        <taxon>Thalassiosira</taxon>
    </lineage>
</organism>
<evidence type="ECO:0000256" key="4">
    <source>
        <dbReference type="ARBA" id="ARBA00022691"/>
    </source>
</evidence>
<feature type="region of interest" description="Disordered" evidence="12">
    <location>
        <begin position="334"/>
        <end position="357"/>
    </location>
</feature>
<reference evidence="14 15" key="1">
    <citation type="journal article" date="2004" name="Science">
        <title>The genome of the diatom Thalassiosira pseudonana: ecology, evolution, and metabolism.</title>
        <authorList>
            <person name="Armbrust E.V."/>
            <person name="Berges J.A."/>
            <person name="Bowler C."/>
            <person name="Green B.R."/>
            <person name="Martinez D."/>
            <person name="Putnam N.H."/>
            <person name="Zhou S."/>
            <person name="Allen A.E."/>
            <person name="Apt K.E."/>
            <person name="Bechner M."/>
            <person name="Brzezinski M.A."/>
            <person name="Chaal B.K."/>
            <person name="Chiovitti A."/>
            <person name="Davis A.K."/>
            <person name="Demarest M.S."/>
            <person name="Detter J.C."/>
            <person name="Glavina T."/>
            <person name="Goodstein D."/>
            <person name="Hadi M.Z."/>
            <person name="Hellsten U."/>
            <person name="Hildebrand M."/>
            <person name="Jenkins B.D."/>
            <person name="Jurka J."/>
            <person name="Kapitonov V.V."/>
            <person name="Kroger N."/>
            <person name="Lau W.W."/>
            <person name="Lane T.W."/>
            <person name="Larimer F.W."/>
            <person name="Lippmeier J.C."/>
            <person name="Lucas S."/>
            <person name="Medina M."/>
            <person name="Montsant A."/>
            <person name="Obornik M."/>
            <person name="Parker M.S."/>
            <person name="Palenik B."/>
            <person name="Pazour G.J."/>
            <person name="Richardson P.M."/>
            <person name="Rynearson T.A."/>
            <person name="Saito M.A."/>
            <person name="Schwartz D.C."/>
            <person name="Thamatrakoln K."/>
            <person name="Valentin K."/>
            <person name="Vardi A."/>
            <person name="Wilkerson F.P."/>
            <person name="Rokhsar D.S."/>
        </authorList>
    </citation>
    <scope>NUCLEOTIDE SEQUENCE [LARGE SCALE GENOMIC DNA]</scope>
    <source>
        <strain evidence="14 15">CCMP1335</strain>
    </source>
</reference>
<dbReference type="EMBL" id="CM000641">
    <property type="protein sequence ID" value="EED93504.1"/>
    <property type="molecule type" value="Genomic_DNA"/>
</dbReference>
<evidence type="ECO:0000256" key="7">
    <source>
        <dbReference type="ARBA" id="ARBA00037050"/>
    </source>
</evidence>
<evidence type="ECO:0000256" key="9">
    <source>
        <dbReference type="ARBA" id="ARBA00039242"/>
    </source>
</evidence>
<dbReference type="eggNOG" id="ENOG502QYT0">
    <property type="taxonomic scope" value="Eukaryota"/>
</dbReference>
<keyword evidence="15" id="KW-1185">Reference proteome</keyword>
<dbReference type="SMART" id="SM01144">
    <property type="entry name" value="DTW"/>
    <property type="match status" value="1"/>
</dbReference>
<gene>
    <name evidence="14" type="ORF">THAPSDRAFT_4825</name>
</gene>
<dbReference type="HOGENOM" id="CLU_777291_0_0_1"/>
<evidence type="ECO:0000256" key="1">
    <source>
        <dbReference type="ARBA" id="ARBA00004123"/>
    </source>
</evidence>
<comment type="catalytic activity">
    <reaction evidence="11">
        <text>a uridine in tRNA + S-adenosyl-L-methionine = a 3-[(3S)-3-amino-3-carboxypropyl]uridine in tRNA + S-methyl-5'-thioadenosine + H(+)</text>
        <dbReference type="Rhea" id="RHEA:62432"/>
        <dbReference type="Rhea" id="RHEA-COMP:13339"/>
        <dbReference type="Rhea" id="RHEA-COMP:16092"/>
        <dbReference type="ChEBI" id="CHEBI:15378"/>
        <dbReference type="ChEBI" id="CHEBI:17509"/>
        <dbReference type="ChEBI" id="CHEBI:59789"/>
        <dbReference type="ChEBI" id="CHEBI:65315"/>
        <dbReference type="ChEBI" id="CHEBI:82930"/>
        <dbReference type="EC" id="2.5.1.25"/>
    </reaction>
</comment>